<keyword evidence="2" id="KW-0413">Isomerase</keyword>
<dbReference type="GO" id="GO:0009298">
    <property type="term" value="P:GDP-mannose biosynthetic process"/>
    <property type="evidence" value="ECO:0007669"/>
    <property type="project" value="TreeGrafter"/>
</dbReference>
<protein>
    <submittedName>
        <fullName evidence="2">Mannose-6-phosphate isomerase</fullName>
    </submittedName>
</protein>
<comment type="caution">
    <text evidence="2">The sequence shown here is derived from an EMBL/GenBank/DDBJ whole genome shotgun (WGS) entry which is preliminary data.</text>
</comment>
<sequence length="115" mass="13060">MYTFTEERPWGGFENLLEADTYKVKRLVLTPGQRLSYQRHTKRAEHWYTVSGTGIAVVDDTKIPIQPGVAVDVGLGVKHRVGNTGNEDLVLIEIQTGTYFGEDDIERIEDDYDRS</sequence>
<dbReference type="PANTHER" id="PTHR46390:SF1">
    <property type="entry name" value="MANNOSE-1-PHOSPHATE GUANYLYLTRANSFERASE"/>
    <property type="match status" value="1"/>
</dbReference>
<evidence type="ECO:0000313" key="2">
    <source>
        <dbReference type="EMBL" id="PIR03379.1"/>
    </source>
</evidence>
<dbReference type="CDD" id="cd02213">
    <property type="entry name" value="cupin_PMI_typeII_C"/>
    <property type="match status" value="1"/>
</dbReference>
<dbReference type="GO" id="GO:0016853">
    <property type="term" value="F:isomerase activity"/>
    <property type="evidence" value="ECO:0007669"/>
    <property type="project" value="UniProtKB-KW"/>
</dbReference>
<dbReference type="PANTHER" id="PTHR46390">
    <property type="entry name" value="MANNOSE-1-PHOSPHATE GUANYLYLTRANSFERASE"/>
    <property type="match status" value="1"/>
</dbReference>
<dbReference type="GO" id="GO:0005976">
    <property type="term" value="P:polysaccharide metabolic process"/>
    <property type="evidence" value="ECO:0007669"/>
    <property type="project" value="InterPro"/>
</dbReference>
<dbReference type="InterPro" id="IPR011051">
    <property type="entry name" value="RmlC_Cupin_sf"/>
</dbReference>
<organism evidence="2 3">
    <name type="scientific">Candidatus Magasanikbacteria bacterium CG11_big_fil_rev_8_21_14_0_20_43_7</name>
    <dbReference type="NCBI Taxonomy" id="1974654"/>
    <lineage>
        <taxon>Bacteria</taxon>
        <taxon>Candidatus Magasanikiibacteriota</taxon>
    </lineage>
</organism>
<reference evidence="2 3" key="1">
    <citation type="submission" date="2017-09" db="EMBL/GenBank/DDBJ databases">
        <title>Depth-based differentiation of microbial function through sediment-hosted aquifers and enrichment of novel symbionts in the deep terrestrial subsurface.</title>
        <authorList>
            <person name="Probst A.J."/>
            <person name="Ladd B."/>
            <person name="Jarett J.K."/>
            <person name="Geller-Mcgrath D.E."/>
            <person name="Sieber C.M."/>
            <person name="Emerson J.B."/>
            <person name="Anantharaman K."/>
            <person name="Thomas B.C."/>
            <person name="Malmstrom R."/>
            <person name="Stieglmeier M."/>
            <person name="Klingl A."/>
            <person name="Woyke T."/>
            <person name="Ryan C.M."/>
            <person name="Banfield J.F."/>
        </authorList>
    </citation>
    <scope>NUCLEOTIDE SEQUENCE [LARGE SCALE GENOMIC DNA]</scope>
    <source>
        <strain evidence="2">CG11_big_fil_rev_8_21_14_0_20_43_7</strain>
    </source>
</reference>
<dbReference type="Proteomes" id="UP000229782">
    <property type="component" value="Unassembled WGS sequence"/>
</dbReference>
<dbReference type="SUPFAM" id="SSF51182">
    <property type="entry name" value="RmlC-like cupins"/>
    <property type="match status" value="1"/>
</dbReference>
<dbReference type="Pfam" id="PF01050">
    <property type="entry name" value="MannoseP_isomer"/>
    <property type="match status" value="1"/>
</dbReference>
<proteinExistence type="predicted"/>
<dbReference type="InterPro" id="IPR014710">
    <property type="entry name" value="RmlC-like_jellyroll"/>
</dbReference>
<dbReference type="InterPro" id="IPR051161">
    <property type="entry name" value="Mannose-6P_isomerase_type2"/>
</dbReference>
<dbReference type="InterPro" id="IPR001538">
    <property type="entry name" value="Man6P_isomerase-2_C"/>
</dbReference>
<evidence type="ECO:0000259" key="1">
    <source>
        <dbReference type="Pfam" id="PF01050"/>
    </source>
</evidence>
<evidence type="ECO:0000313" key="3">
    <source>
        <dbReference type="Proteomes" id="UP000229782"/>
    </source>
</evidence>
<dbReference type="GO" id="GO:0004475">
    <property type="term" value="F:mannose-1-phosphate guanylyltransferase (GTP) activity"/>
    <property type="evidence" value="ECO:0007669"/>
    <property type="project" value="TreeGrafter"/>
</dbReference>
<feature type="domain" description="Mannose-6-phosphate isomerase type II C-terminal" evidence="1">
    <location>
        <begin position="7"/>
        <end position="110"/>
    </location>
</feature>
<name>A0A2H0N3A1_9BACT</name>
<gene>
    <name evidence="2" type="ORF">COV60_00645</name>
</gene>
<dbReference type="EMBL" id="PCWM01000013">
    <property type="protein sequence ID" value="PIR03379.1"/>
    <property type="molecule type" value="Genomic_DNA"/>
</dbReference>
<accession>A0A2H0N3A1</accession>
<dbReference type="Gene3D" id="2.60.120.10">
    <property type="entry name" value="Jelly Rolls"/>
    <property type="match status" value="1"/>
</dbReference>
<dbReference type="AlphaFoldDB" id="A0A2H0N3A1"/>